<name>A0A2P4Y5G0_9STRA</name>
<feature type="compositionally biased region" description="Polar residues" evidence="1">
    <location>
        <begin position="94"/>
        <end position="120"/>
    </location>
</feature>
<accession>A0A2P4Y5G0</accession>
<evidence type="ECO:0000313" key="2">
    <source>
        <dbReference type="EMBL" id="POM73038.1"/>
    </source>
</evidence>
<dbReference type="OrthoDB" id="76009at2759"/>
<feature type="non-terminal residue" evidence="2">
    <location>
        <position position="1"/>
    </location>
</feature>
<comment type="caution">
    <text evidence="2">The sequence shown here is derived from an EMBL/GenBank/DDBJ whole genome shotgun (WGS) entry which is preliminary data.</text>
</comment>
<evidence type="ECO:0000313" key="3">
    <source>
        <dbReference type="Proteomes" id="UP000237271"/>
    </source>
</evidence>
<dbReference type="EMBL" id="NCKW01005323">
    <property type="protein sequence ID" value="POM73038.1"/>
    <property type="molecule type" value="Genomic_DNA"/>
</dbReference>
<sequence>QKALEQRSCVNVEMEMEEEVLKEVYLALTYKFSPTISRKGVFQLPIVAMDAPQSLVTLLSSIHATPPKSMLSELQHKQKLSPIVKSCAADLRSSTITSSQESKPITTASQNTENGATTGNPVLLKRRHVPTGTTRRRGSRGAKLAKK</sequence>
<keyword evidence="3" id="KW-1185">Reference proteome</keyword>
<gene>
    <name evidence="2" type="ORF">PHPALM_10155</name>
</gene>
<dbReference type="Proteomes" id="UP000237271">
    <property type="component" value="Unassembled WGS sequence"/>
</dbReference>
<evidence type="ECO:0000256" key="1">
    <source>
        <dbReference type="SAM" id="MobiDB-lite"/>
    </source>
</evidence>
<proteinExistence type="predicted"/>
<feature type="compositionally biased region" description="Basic residues" evidence="1">
    <location>
        <begin position="124"/>
        <end position="147"/>
    </location>
</feature>
<protein>
    <submittedName>
        <fullName evidence="2">Uncharacterized protein</fullName>
    </submittedName>
</protein>
<feature type="region of interest" description="Disordered" evidence="1">
    <location>
        <begin position="94"/>
        <end position="147"/>
    </location>
</feature>
<reference evidence="2 3" key="1">
    <citation type="journal article" date="2017" name="Genome Biol. Evol.">
        <title>Phytophthora megakarya and P. palmivora, closely related causal agents of cacao black pod rot, underwent increases in genome sizes and gene numbers by different mechanisms.</title>
        <authorList>
            <person name="Ali S.S."/>
            <person name="Shao J."/>
            <person name="Lary D.J."/>
            <person name="Kronmiller B."/>
            <person name="Shen D."/>
            <person name="Strem M.D."/>
            <person name="Amoako-Attah I."/>
            <person name="Akrofi A.Y."/>
            <person name="Begoude B.A."/>
            <person name="Ten Hoopen G.M."/>
            <person name="Coulibaly K."/>
            <person name="Kebe B.I."/>
            <person name="Melnick R.L."/>
            <person name="Guiltinan M.J."/>
            <person name="Tyler B.M."/>
            <person name="Meinhardt L.W."/>
            <person name="Bailey B.A."/>
        </authorList>
    </citation>
    <scope>NUCLEOTIDE SEQUENCE [LARGE SCALE GENOMIC DNA]</scope>
    <source>
        <strain evidence="3">sbr112.9</strain>
    </source>
</reference>
<organism evidence="2 3">
    <name type="scientific">Phytophthora palmivora</name>
    <dbReference type="NCBI Taxonomy" id="4796"/>
    <lineage>
        <taxon>Eukaryota</taxon>
        <taxon>Sar</taxon>
        <taxon>Stramenopiles</taxon>
        <taxon>Oomycota</taxon>
        <taxon>Peronosporomycetes</taxon>
        <taxon>Peronosporales</taxon>
        <taxon>Peronosporaceae</taxon>
        <taxon>Phytophthora</taxon>
    </lineage>
</organism>
<dbReference type="AlphaFoldDB" id="A0A2P4Y5G0"/>